<dbReference type="HOGENOM" id="CLU_173246_0_0_3"/>
<name>I4INN5_MICAE</name>
<reference evidence="1 2" key="1">
    <citation type="submission" date="2012-04" db="EMBL/GenBank/DDBJ databases">
        <authorList>
            <person name="Genoscope - CEA"/>
        </authorList>
    </citation>
    <scope>NUCLEOTIDE SEQUENCE [LARGE SCALE GENOMIC DNA]</scope>
    <source>
        <strain evidence="1 2">9701</strain>
    </source>
</reference>
<dbReference type="EMBL" id="CAIQ01000120">
    <property type="protein sequence ID" value="CCI35909.1"/>
    <property type="molecule type" value="Genomic_DNA"/>
</dbReference>
<comment type="caution">
    <text evidence="1">The sequence shown here is derived from an EMBL/GenBank/DDBJ whole genome shotgun (WGS) entry which is preliminary data.</text>
</comment>
<dbReference type="PANTHER" id="PTHR33352">
    <property type="entry name" value="SLR1095 PROTEIN"/>
    <property type="match status" value="1"/>
</dbReference>
<sequence length="110" mass="13359">MTRTQPLSPSQTDRKDQIIFPKGEFWSDEPTWESNLHLTQIILLIKCLEWLWQDREDYFATWNLTIYYSPNQKKSEYFRGSDFFVVLGTTRNQNQKSWVVWQEEGKYRLS</sequence>
<evidence type="ECO:0000313" key="2">
    <source>
        <dbReference type="Proteomes" id="UP000004047"/>
    </source>
</evidence>
<evidence type="ECO:0000313" key="1">
    <source>
        <dbReference type="EMBL" id="CCI35909.1"/>
    </source>
</evidence>
<accession>I4INN5</accession>
<dbReference type="Proteomes" id="UP000004047">
    <property type="component" value="Unassembled WGS sequence"/>
</dbReference>
<organism evidence="1 2">
    <name type="scientific">Microcystis aeruginosa PCC 9701</name>
    <dbReference type="NCBI Taxonomy" id="721123"/>
    <lineage>
        <taxon>Bacteria</taxon>
        <taxon>Bacillati</taxon>
        <taxon>Cyanobacteriota</taxon>
        <taxon>Cyanophyceae</taxon>
        <taxon>Oscillatoriophycideae</taxon>
        <taxon>Chroococcales</taxon>
        <taxon>Microcystaceae</taxon>
        <taxon>Microcystis</taxon>
    </lineage>
</organism>
<dbReference type="PANTHER" id="PTHR33352:SF3">
    <property type="entry name" value="SLR1612 PROTEIN"/>
    <property type="match status" value="1"/>
</dbReference>
<gene>
    <name evidence="1" type="ORF">MICAK_2060001</name>
</gene>
<proteinExistence type="predicted"/>
<protein>
    <recommendedName>
        <fullName evidence="3">Uma2 family endonuclease</fullName>
    </recommendedName>
</protein>
<evidence type="ECO:0008006" key="3">
    <source>
        <dbReference type="Google" id="ProtNLM"/>
    </source>
</evidence>
<dbReference type="AlphaFoldDB" id="I4INN5"/>